<dbReference type="InParanoid" id="A0A1V9WZP8"/>
<evidence type="ECO:0000313" key="3">
    <source>
        <dbReference type="Proteomes" id="UP000192247"/>
    </source>
</evidence>
<dbReference type="AlphaFoldDB" id="A0A1V9WZP8"/>
<comment type="caution">
    <text evidence="2">The sequence shown here is derived from an EMBL/GenBank/DDBJ whole genome shotgun (WGS) entry which is preliminary data.</text>
</comment>
<feature type="compositionally biased region" description="Basic and acidic residues" evidence="1">
    <location>
        <begin position="255"/>
        <end position="274"/>
    </location>
</feature>
<keyword evidence="3" id="KW-1185">Reference proteome</keyword>
<dbReference type="Proteomes" id="UP000192247">
    <property type="component" value="Unassembled WGS sequence"/>
</dbReference>
<protein>
    <submittedName>
        <fullName evidence="2">Uncharacterized protein</fullName>
    </submittedName>
</protein>
<reference evidence="2 3" key="1">
    <citation type="journal article" date="2017" name="Gigascience">
        <title>Draft genome of the honey bee ectoparasitic mite, Tropilaelaps mercedesae, is shaped by the parasitic life history.</title>
        <authorList>
            <person name="Dong X."/>
            <person name="Armstrong S.D."/>
            <person name="Xia D."/>
            <person name="Makepeace B.L."/>
            <person name="Darby A.C."/>
            <person name="Kadowaki T."/>
        </authorList>
    </citation>
    <scope>NUCLEOTIDE SEQUENCE [LARGE SCALE GENOMIC DNA]</scope>
    <source>
        <strain evidence="2">Wuxi-XJTLU</strain>
    </source>
</reference>
<gene>
    <name evidence="2" type="ORF">BIW11_13994</name>
</gene>
<organism evidence="2 3">
    <name type="scientific">Tropilaelaps mercedesae</name>
    <dbReference type="NCBI Taxonomy" id="418985"/>
    <lineage>
        <taxon>Eukaryota</taxon>
        <taxon>Metazoa</taxon>
        <taxon>Ecdysozoa</taxon>
        <taxon>Arthropoda</taxon>
        <taxon>Chelicerata</taxon>
        <taxon>Arachnida</taxon>
        <taxon>Acari</taxon>
        <taxon>Parasitiformes</taxon>
        <taxon>Mesostigmata</taxon>
        <taxon>Gamasina</taxon>
        <taxon>Dermanyssoidea</taxon>
        <taxon>Laelapidae</taxon>
        <taxon>Tropilaelaps</taxon>
    </lineage>
</organism>
<proteinExistence type="predicted"/>
<feature type="compositionally biased region" description="Low complexity" evidence="1">
    <location>
        <begin position="203"/>
        <end position="214"/>
    </location>
</feature>
<sequence length="340" mass="36998">MKSYLIALSSDSNAIQKGPFANFVKASTDDHVRIEYVIYGASLTQASESDTASALYQRLLGSSNAPTPRHTHRSVGSSGRKLFVDDEDVRRRRPALDAEEMLLLQQLEAISVPGVAAEVASEVVSDVASEVASDIADETRKPTPSSIEFVADNRALATRSDSEKRNQYRALVVSSAKKAAVVDIMGLNGATAQRRKSPNLNNSSSVRISATSSIRDSEPTPNFEEASLSRKAASSEPLEAVTSERGGGKDVVAPTDEHTKADVRNEPVTLRKSDVGNSTRANAQSAPAARTQTRRQSELAAKQLRQRHRQQNRILQRKGELRRRRISSLPNVGTDRGRQL</sequence>
<feature type="non-terminal residue" evidence="2">
    <location>
        <position position="340"/>
    </location>
</feature>
<feature type="region of interest" description="Disordered" evidence="1">
    <location>
        <begin position="193"/>
        <end position="340"/>
    </location>
</feature>
<feature type="compositionally biased region" description="Polar residues" evidence="1">
    <location>
        <begin position="275"/>
        <end position="285"/>
    </location>
</feature>
<evidence type="ECO:0000313" key="2">
    <source>
        <dbReference type="EMBL" id="OQR66671.1"/>
    </source>
</evidence>
<accession>A0A1V9WZP8</accession>
<evidence type="ECO:0000256" key="1">
    <source>
        <dbReference type="SAM" id="MobiDB-lite"/>
    </source>
</evidence>
<dbReference type="EMBL" id="MNPL01031485">
    <property type="protein sequence ID" value="OQR66671.1"/>
    <property type="molecule type" value="Genomic_DNA"/>
</dbReference>
<name>A0A1V9WZP8_9ACAR</name>